<evidence type="ECO:0000313" key="11">
    <source>
        <dbReference type="EMBL" id="SDX64553.1"/>
    </source>
</evidence>
<dbReference type="Pfam" id="PF11356">
    <property type="entry name" value="T2SSC"/>
    <property type="match status" value="1"/>
</dbReference>
<keyword evidence="5 9" id="KW-0812">Transmembrane</keyword>
<reference evidence="11 12" key="1">
    <citation type="submission" date="2016-10" db="EMBL/GenBank/DDBJ databases">
        <authorList>
            <person name="de Groot N.N."/>
        </authorList>
    </citation>
    <scope>NUCLEOTIDE SEQUENCE [LARGE SCALE GENOMIC DNA]</scope>
    <source>
        <strain evidence="11 12">CGMCC 1.7059</strain>
    </source>
</reference>
<comment type="subcellular location">
    <subcellularLocation>
        <location evidence="1">Cell inner membrane</location>
    </subcellularLocation>
</comment>
<protein>
    <submittedName>
        <fullName evidence="11">Type II secretion system protein C (GspC)</fullName>
    </submittedName>
</protein>
<dbReference type="EMBL" id="FNNE01000012">
    <property type="protein sequence ID" value="SDX64553.1"/>
    <property type="molecule type" value="Genomic_DNA"/>
</dbReference>
<dbReference type="GO" id="GO:0005886">
    <property type="term" value="C:plasma membrane"/>
    <property type="evidence" value="ECO:0007669"/>
    <property type="project" value="UniProtKB-SubCell"/>
</dbReference>
<organism evidence="11 12">
    <name type="scientific">Marinobacter mobilis</name>
    <dbReference type="NCBI Taxonomy" id="488533"/>
    <lineage>
        <taxon>Bacteria</taxon>
        <taxon>Pseudomonadati</taxon>
        <taxon>Pseudomonadota</taxon>
        <taxon>Gammaproteobacteria</taxon>
        <taxon>Pseudomonadales</taxon>
        <taxon>Marinobacteraceae</taxon>
        <taxon>Marinobacter</taxon>
    </lineage>
</organism>
<dbReference type="InterPro" id="IPR036034">
    <property type="entry name" value="PDZ_sf"/>
</dbReference>
<keyword evidence="3" id="KW-1003">Cell membrane</keyword>
<accession>A0A1H3DDM1</accession>
<evidence type="ECO:0000256" key="5">
    <source>
        <dbReference type="ARBA" id="ARBA00022692"/>
    </source>
</evidence>
<evidence type="ECO:0000256" key="3">
    <source>
        <dbReference type="ARBA" id="ARBA00022475"/>
    </source>
</evidence>
<evidence type="ECO:0000259" key="10">
    <source>
        <dbReference type="Pfam" id="PF11356"/>
    </source>
</evidence>
<name>A0A1H3DDM1_9GAMM</name>
<evidence type="ECO:0000256" key="4">
    <source>
        <dbReference type="ARBA" id="ARBA00022519"/>
    </source>
</evidence>
<evidence type="ECO:0000256" key="8">
    <source>
        <dbReference type="ARBA" id="ARBA00023136"/>
    </source>
</evidence>
<evidence type="ECO:0000256" key="9">
    <source>
        <dbReference type="SAM" id="Phobius"/>
    </source>
</evidence>
<dbReference type="Gene3D" id="2.30.42.10">
    <property type="match status" value="1"/>
</dbReference>
<keyword evidence="8 9" id="KW-0472">Membrane</keyword>
<evidence type="ECO:0000313" key="12">
    <source>
        <dbReference type="Proteomes" id="UP000199675"/>
    </source>
</evidence>
<gene>
    <name evidence="11" type="ORF">SAMN04487960_11247</name>
</gene>
<proteinExistence type="predicted"/>
<dbReference type="OrthoDB" id="5574088at2"/>
<sequence>MVASTASQWHRLGRIMANSLLALLVVYLAFWGGRLTWLMLWQQPSVAPLYAMPGSGNVSNGGLGSQSLAAYELFGRPEGPLPVAESVRQSAPETRLRLRLEGVLVAGQAEYSGAIVAGTGGITEHYRVGDTLPGNAELVEVEPGRILIKRNGMFETLTFEDNPDVGVVADQEDSAVAMPDDFVEDIQARLDSQGASALVAFGLRPVQDGSASGYTYDGSNAMLNAASLKAGDVITAINGQTLGDFEQDRSLLESWRDLPQLDIEIERNGARFSVSYALPEQWR</sequence>
<keyword evidence="12" id="KW-1185">Reference proteome</keyword>
<evidence type="ECO:0000256" key="6">
    <source>
        <dbReference type="ARBA" id="ARBA00022927"/>
    </source>
</evidence>
<keyword evidence="7 9" id="KW-1133">Transmembrane helix</keyword>
<evidence type="ECO:0000256" key="2">
    <source>
        <dbReference type="ARBA" id="ARBA00022448"/>
    </source>
</evidence>
<keyword evidence="2" id="KW-0813">Transport</keyword>
<dbReference type="AlphaFoldDB" id="A0A1H3DDM1"/>
<dbReference type="RefSeq" id="WP_091817189.1">
    <property type="nucleotide sequence ID" value="NZ_FNNE01000012.1"/>
</dbReference>
<keyword evidence="6" id="KW-0653">Protein transport</keyword>
<dbReference type="InterPro" id="IPR024961">
    <property type="entry name" value="T2SS_GspC_N"/>
</dbReference>
<dbReference type="STRING" id="488533.SAMN04487960_11247"/>
<dbReference type="GO" id="GO:0015031">
    <property type="term" value="P:protein transport"/>
    <property type="evidence" value="ECO:0007669"/>
    <property type="project" value="UniProtKB-KW"/>
</dbReference>
<dbReference type="Proteomes" id="UP000199675">
    <property type="component" value="Unassembled WGS sequence"/>
</dbReference>
<feature type="domain" description="Type II secretion system protein GspC N-terminal" evidence="10">
    <location>
        <begin position="23"/>
        <end position="159"/>
    </location>
</feature>
<keyword evidence="4" id="KW-0997">Cell inner membrane</keyword>
<dbReference type="SUPFAM" id="SSF50156">
    <property type="entry name" value="PDZ domain-like"/>
    <property type="match status" value="1"/>
</dbReference>
<feature type="transmembrane region" description="Helical" evidence="9">
    <location>
        <begin position="20"/>
        <end position="41"/>
    </location>
</feature>
<dbReference type="Gene3D" id="2.30.30.830">
    <property type="match status" value="1"/>
</dbReference>
<evidence type="ECO:0000256" key="1">
    <source>
        <dbReference type="ARBA" id="ARBA00004533"/>
    </source>
</evidence>
<evidence type="ECO:0000256" key="7">
    <source>
        <dbReference type="ARBA" id="ARBA00022989"/>
    </source>
</evidence>